<accession>A0A0J8FHS3</accession>
<feature type="repeat" description="Solcar" evidence="4">
    <location>
        <begin position="30"/>
        <end position="115"/>
    </location>
</feature>
<dbReference type="EMBL" id="KQ090061">
    <property type="protein sequence ID" value="KMT15461.1"/>
    <property type="molecule type" value="Genomic_DNA"/>
</dbReference>
<evidence type="ECO:0000256" key="1">
    <source>
        <dbReference type="ARBA" id="ARBA00004141"/>
    </source>
</evidence>
<dbReference type="AlphaFoldDB" id="A0A0J8FHS3"/>
<dbReference type="SUPFAM" id="SSF103506">
    <property type="entry name" value="Mitochondrial carrier"/>
    <property type="match status" value="1"/>
</dbReference>
<name>A0A0J8FHS3_BETVV</name>
<comment type="similarity">
    <text evidence="5">Belongs to the mitochondrial carrier (TC 2.A.29) family.</text>
</comment>
<dbReference type="Gramene" id="KMT15461">
    <property type="protein sequence ID" value="KMT15461"/>
    <property type="gene ID" value="BVRB_3g059650"/>
</dbReference>
<evidence type="ECO:0000256" key="5">
    <source>
        <dbReference type="RuleBase" id="RU000488"/>
    </source>
</evidence>
<keyword evidence="5" id="KW-0813">Transport</keyword>
<keyword evidence="2 4" id="KW-0812">Transmembrane</keyword>
<dbReference type="InterPro" id="IPR018108">
    <property type="entry name" value="MCP_transmembrane"/>
</dbReference>
<dbReference type="PROSITE" id="PS50920">
    <property type="entry name" value="SOLCAR"/>
    <property type="match status" value="3"/>
</dbReference>
<evidence type="ECO:0000256" key="2">
    <source>
        <dbReference type="ARBA" id="ARBA00022692"/>
    </source>
</evidence>
<evidence type="ECO:0000256" key="4">
    <source>
        <dbReference type="PROSITE-ProRule" id="PRU00282"/>
    </source>
</evidence>
<dbReference type="PANTHER" id="PTHR46080:SF5">
    <property type="entry name" value="OS01G0329400 PROTEIN"/>
    <property type="match status" value="1"/>
</dbReference>
<dbReference type="OMA" id="VSCVYYV"/>
<dbReference type="Gene3D" id="1.50.40.10">
    <property type="entry name" value="Mitochondrial carrier domain"/>
    <property type="match status" value="2"/>
</dbReference>
<keyword evidence="3 4" id="KW-0472">Membrane</keyword>
<reference evidence="6 7" key="1">
    <citation type="journal article" date="2014" name="Nature">
        <title>The genome of the recently domesticated crop plant sugar beet (Beta vulgaris).</title>
        <authorList>
            <person name="Dohm J.C."/>
            <person name="Minoche A.E."/>
            <person name="Holtgrawe D."/>
            <person name="Capella-Gutierrez S."/>
            <person name="Zakrzewski F."/>
            <person name="Tafer H."/>
            <person name="Rupp O."/>
            <person name="Sorensen T.R."/>
            <person name="Stracke R."/>
            <person name="Reinhardt R."/>
            <person name="Goesmann A."/>
            <person name="Kraft T."/>
            <person name="Schulz B."/>
            <person name="Stadler P.F."/>
            <person name="Schmidt T."/>
            <person name="Gabaldon T."/>
            <person name="Lehrach H."/>
            <person name="Weisshaar B."/>
            <person name="Himmelbauer H."/>
        </authorList>
    </citation>
    <scope>NUCLEOTIDE SEQUENCE [LARGE SCALE GENOMIC DNA]</scope>
    <source>
        <tissue evidence="6">Taproot</tissue>
    </source>
</reference>
<dbReference type="Proteomes" id="UP000035740">
    <property type="component" value="Chromosome 3"/>
</dbReference>
<evidence type="ECO:0000256" key="3">
    <source>
        <dbReference type="ARBA" id="ARBA00023136"/>
    </source>
</evidence>
<protein>
    <recommendedName>
        <fullName evidence="8">Mitochondrial carrier protein</fullName>
    </recommendedName>
</protein>
<proteinExistence type="inferred from homology"/>
<evidence type="ECO:0000313" key="7">
    <source>
        <dbReference type="Proteomes" id="UP000035740"/>
    </source>
</evidence>
<dbReference type="PANTHER" id="PTHR46080">
    <property type="entry name" value="MITOCHONDRIAL SUBSTRATE CARRIER FAMILY PROTEIN J"/>
    <property type="match status" value="1"/>
</dbReference>
<dbReference type="eggNOG" id="KOG0765">
    <property type="taxonomic scope" value="Eukaryota"/>
</dbReference>
<evidence type="ECO:0008006" key="8">
    <source>
        <dbReference type="Google" id="ProtNLM"/>
    </source>
</evidence>
<evidence type="ECO:0000313" key="6">
    <source>
        <dbReference type="EMBL" id="KMT15461.1"/>
    </source>
</evidence>
<sequence>MAVLESADAGTAPQLAEALADTDIHWDRLDKTKFHVIGAILFTAQSALLHPTAVVKTRMQVAGSGFSHTRGVSLFAQILKTDGITGIFRGFGTSAIGSIPGRVLVLSSLELSKDMSLKYLDRFDMPEATRLGIANGAAGMISNSVSCIYYVPLDVVCQRLMVQGIPGTTPCNGPFDVIRKVMRSEGIRGIYRGFLLTALTQSPASALWWGTYGAAQHIIWRNLGYKDEADKKPSLIEMVTVQSSAGMAAGAVSSVITTPLDTVKTRLQVMDNYGDGRPSVTKTSKVLLEQDGLWGFYRGFGPRFLNMSLYGTSMIVTYELIKRLSVKQW</sequence>
<keyword evidence="7" id="KW-1185">Reference proteome</keyword>
<dbReference type="GO" id="GO:0016020">
    <property type="term" value="C:membrane"/>
    <property type="evidence" value="ECO:0007669"/>
    <property type="project" value="UniProtKB-SubCell"/>
</dbReference>
<feature type="repeat" description="Solcar" evidence="4">
    <location>
        <begin position="130"/>
        <end position="218"/>
    </location>
</feature>
<comment type="subcellular location">
    <subcellularLocation>
        <location evidence="1">Membrane</location>
        <topology evidence="1">Multi-pass membrane protein</topology>
    </subcellularLocation>
</comment>
<dbReference type="OrthoDB" id="250329at2759"/>
<dbReference type="Pfam" id="PF00153">
    <property type="entry name" value="Mito_carr"/>
    <property type="match status" value="3"/>
</dbReference>
<gene>
    <name evidence="6" type="ORF">BVRB_3g059650</name>
</gene>
<dbReference type="InterPro" id="IPR023395">
    <property type="entry name" value="MCP_dom_sf"/>
</dbReference>
<dbReference type="ExpressionAtlas" id="A0A0J8FHS3">
    <property type="expression patterns" value="baseline and differential"/>
</dbReference>
<organism evidence="6 7">
    <name type="scientific">Beta vulgaris subsp. vulgaris</name>
    <name type="common">Beet</name>
    <dbReference type="NCBI Taxonomy" id="3555"/>
    <lineage>
        <taxon>Eukaryota</taxon>
        <taxon>Viridiplantae</taxon>
        <taxon>Streptophyta</taxon>
        <taxon>Embryophyta</taxon>
        <taxon>Tracheophyta</taxon>
        <taxon>Spermatophyta</taxon>
        <taxon>Magnoliopsida</taxon>
        <taxon>eudicotyledons</taxon>
        <taxon>Gunneridae</taxon>
        <taxon>Pentapetalae</taxon>
        <taxon>Caryophyllales</taxon>
        <taxon>Chenopodiaceae</taxon>
        <taxon>Betoideae</taxon>
        <taxon>Beta</taxon>
    </lineage>
</organism>
<feature type="repeat" description="Solcar" evidence="4">
    <location>
        <begin position="237"/>
        <end position="324"/>
    </location>
</feature>